<keyword evidence="2" id="KW-1185">Reference proteome</keyword>
<proteinExistence type="predicted"/>
<dbReference type="Proteomes" id="UP000002334">
    <property type="component" value="Chromosome"/>
</dbReference>
<dbReference type="EMBL" id="CP001277">
    <property type="protein sequence ID" value="ACQ68761.1"/>
    <property type="molecule type" value="Genomic_DNA"/>
</dbReference>
<evidence type="ECO:0000313" key="2">
    <source>
        <dbReference type="Proteomes" id="UP000002334"/>
    </source>
</evidence>
<dbReference type="STRING" id="572265.HDEF_2215"/>
<accession>C4K8A5</accession>
<dbReference type="KEGG" id="hde:HDEF_2215"/>
<dbReference type="AlphaFoldDB" id="C4K8A5"/>
<protein>
    <submittedName>
        <fullName evidence="1">Uncharacterized protein</fullName>
    </submittedName>
</protein>
<sequence length="43" mass="4799">MEEVPVGIDPGWNVHPGKARLSHTQTLGKEKDIEFRSIVGTIR</sequence>
<name>C4K8A5_HAMD5</name>
<dbReference type="HOGENOM" id="CLU_3234387_0_0_6"/>
<reference evidence="1 2" key="1">
    <citation type="journal article" date="2009" name="Proc. Natl. Acad. Sci. U.S.A.">
        <title>Hamiltonella defensa, genome evolution of protective bacterial endosymbiont from pathogenic ancestors.</title>
        <authorList>
            <person name="Degnan P.H."/>
            <person name="Yu Y."/>
            <person name="Sisneros N."/>
            <person name="Wing R.A."/>
            <person name="Moran N.A."/>
        </authorList>
    </citation>
    <scope>NUCLEOTIDE SEQUENCE [LARGE SCALE GENOMIC DNA]</scope>
    <source>
        <strain evidence="2">5AT</strain>
    </source>
</reference>
<gene>
    <name evidence="1" type="ordered locus">HDEF_2215</name>
</gene>
<evidence type="ECO:0000313" key="1">
    <source>
        <dbReference type="EMBL" id="ACQ68761.1"/>
    </source>
</evidence>
<organism evidence="1 2">
    <name type="scientific">Hamiltonella defensa subsp. Acyrthosiphon pisum (strain 5AT)</name>
    <dbReference type="NCBI Taxonomy" id="572265"/>
    <lineage>
        <taxon>Bacteria</taxon>
        <taxon>Pseudomonadati</taxon>
        <taxon>Pseudomonadota</taxon>
        <taxon>Gammaproteobacteria</taxon>
        <taxon>Enterobacterales</taxon>
        <taxon>Enterobacteriaceae</taxon>
        <taxon>aphid secondary symbionts</taxon>
        <taxon>Candidatus Williamhamiltonella</taxon>
    </lineage>
</organism>